<keyword evidence="2" id="KW-1185">Reference proteome</keyword>
<accession>A0A0S3SQ91</accession>
<evidence type="ECO:0000313" key="1">
    <source>
        <dbReference type="EMBL" id="BAT95014.1"/>
    </source>
</evidence>
<proteinExistence type="predicted"/>
<gene>
    <name evidence="1" type="primary">Vigan.08G167100</name>
    <name evidence="1" type="ORF">VIGAN_08167100</name>
</gene>
<dbReference type="Proteomes" id="UP000291084">
    <property type="component" value="Chromosome 8"/>
</dbReference>
<reference evidence="1 2" key="1">
    <citation type="journal article" date="2015" name="Sci. Rep.">
        <title>The power of single molecule real-time sequencing technology in the de novo assembly of a eukaryotic genome.</title>
        <authorList>
            <person name="Sakai H."/>
            <person name="Naito K."/>
            <person name="Ogiso-Tanaka E."/>
            <person name="Takahashi Y."/>
            <person name="Iseki K."/>
            <person name="Muto C."/>
            <person name="Satou K."/>
            <person name="Teruya K."/>
            <person name="Shiroma A."/>
            <person name="Shimoji M."/>
            <person name="Hirano T."/>
            <person name="Itoh T."/>
            <person name="Kaga A."/>
            <person name="Tomooka N."/>
        </authorList>
    </citation>
    <scope>NUCLEOTIDE SEQUENCE [LARGE SCALE GENOMIC DNA]</scope>
    <source>
        <strain evidence="2">cv. Shumari</strain>
    </source>
</reference>
<dbReference type="AlphaFoldDB" id="A0A0S3SQ91"/>
<protein>
    <submittedName>
        <fullName evidence="1">Uncharacterized protein</fullName>
    </submittedName>
</protein>
<name>A0A0S3SQ91_PHAAN</name>
<sequence>MFIWIRTPVDIPISENCPCFSFTGIYHIRTSASFFYTPHLMREHSTICSFLRTTKSELTAGNRQICILPIKLFVVIWISLQPSNLQHERGKHFLDYSIKPWHRITAIIRCPYLINTKAIRLLVHFEIIEFCVKTRKDVWTRRNI</sequence>
<dbReference type="EMBL" id="AP015041">
    <property type="protein sequence ID" value="BAT95014.1"/>
    <property type="molecule type" value="Genomic_DNA"/>
</dbReference>
<organism evidence="1 2">
    <name type="scientific">Vigna angularis var. angularis</name>
    <dbReference type="NCBI Taxonomy" id="157739"/>
    <lineage>
        <taxon>Eukaryota</taxon>
        <taxon>Viridiplantae</taxon>
        <taxon>Streptophyta</taxon>
        <taxon>Embryophyta</taxon>
        <taxon>Tracheophyta</taxon>
        <taxon>Spermatophyta</taxon>
        <taxon>Magnoliopsida</taxon>
        <taxon>eudicotyledons</taxon>
        <taxon>Gunneridae</taxon>
        <taxon>Pentapetalae</taxon>
        <taxon>rosids</taxon>
        <taxon>fabids</taxon>
        <taxon>Fabales</taxon>
        <taxon>Fabaceae</taxon>
        <taxon>Papilionoideae</taxon>
        <taxon>50 kb inversion clade</taxon>
        <taxon>NPAAA clade</taxon>
        <taxon>indigoferoid/millettioid clade</taxon>
        <taxon>Phaseoleae</taxon>
        <taxon>Vigna</taxon>
    </lineage>
</organism>
<evidence type="ECO:0000313" key="2">
    <source>
        <dbReference type="Proteomes" id="UP000291084"/>
    </source>
</evidence>